<dbReference type="Pfam" id="PF02518">
    <property type="entry name" value="HATPase_c"/>
    <property type="match status" value="1"/>
</dbReference>
<evidence type="ECO:0000259" key="8">
    <source>
        <dbReference type="PROSITE" id="PS50109"/>
    </source>
</evidence>
<keyword evidence="7" id="KW-0812">Transmembrane</keyword>
<comment type="caution">
    <text evidence="10">The sequence shown here is derived from an EMBL/GenBank/DDBJ whole genome shotgun (WGS) entry which is preliminary data.</text>
</comment>
<evidence type="ECO:0000256" key="4">
    <source>
        <dbReference type="ARBA" id="ARBA00023012"/>
    </source>
</evidence>
<feature type="transmembrane region" description="Helical" evidence="7">
    <location>
        <begin position="287"/>
        <end position="303"/>
    </location>
</feature>
<keyword evidence="6" id="KW-0175">Coiled coil</keyword>
<evidence type="ECO:0000313" key="11">
    <source>
        <dbReference type="Proteomes" id="UP000249725"/>
    </source>
</evidence>
<dbReference type="Pfam" id="PF05226">
    <property type="entry name" value="CHASE2"/>
    <property type="match status" value="1"/>
</dbReference>
<dbReference type="InterPro" id="IPR007890">
    <property type="entry name" value="CHASE2"/>
</dbReference>
<dbReference type="Gene3D" id="3.30.565.10">
    <property type="entry name" value="Histidine kinase-like ATPase, C-terminal domain"/>
    <property type="match status" value="1"/>
</dbReference>
<evidence type="ECO:0000256" key="2">
    <source>
        <dbReference type="ARBA" id="ARBA00012438"/>
    </source>
</evidence>
<dbReference type="OrthoDB" id="9801651at2"/>
<dbReference type="Gene3D" id="3.40.50.2300">
    <property type="match status" value="1"/>
</dbReference>
<dbReference type="Gene3D" id="1.10.287.130">
    <property type="match status" value="1"/>
</dbReference>
<feature type="domain" description="Response regulatory" evidence="9">
    <location>
        <begin position="648"/>
        <end position="763"/>
    </location>
</feature>
<dbReference type="SUPFAM" id="SSF55874">
    <property type="entry name" value="ATPase domain of HSP90 chaperone/DNA topoisomerase II/histidine kinase"/>
    <property type="match status" value="1"/>
</dbReference>
<feature type="transmembrane region" description="Helical" evidence="7">
    <location>
        <begin position="315"/>
        <end position="333"/>
    </location>
</feature>
<dbReference type="CDD" id="cd16922">
    <property type="entry name" value="HATPase_EvgS-ArcB-TorS-like"/>
    <property type="match status" value="1"/>
</dbReference>
<dbReference type="InterPro" id="IPR003594">
    <property type="entry name" value="HATPase_dom"/>
</dbReference>
<dbReference type="InterPro" id="IPR004358">
    <property type="entry name" value="Sig_transdc_His_kin-like_C"/>
</dbReference>
<sequence>MSPKRSAVRQTPLWLARWLETAQRLAGLLAILAIVGGAMFSGALRPLDDAFAGLRFRLLGRAVSQAITVVEIDTTSLRAAGRWPWPRDRYAVAIRNLQAAGANLVAFDVDFSAPSSDPADLGLQQAIGAQPGTVVLSTFVQQRSRYGRDTTESAPLSSLAAEALLATVNVPVDPDGKVRRYAYGFASSDGVRPSMGATLAGSTPGRQGAFTLDYGIRIEAVSRLSFDDVYQGRFDPALVRGRTILIGATALELGDEFATPRFGTLPGVLVHALASESLRSGRDLQRLHPLAILLIAGIVVVLLRPRRTAFSLARLLGAHLAVASLAIGLPLVLQAVAPVVIDVTPILLGQVLVLIMAVRVELRGRARAVVEAREAHLLELAQHMRRSRNKIRRANKKLRVANAALDKALQARTEFLASTSHEIRTPLNGILGMTQVILADRRLDPAVREKVDVVHSAGESMLALVDDILDVAKIESGNLVVAPVEMDLHKLLEDAGRLWSAKADEKGVRLLVERGDTPAWIRHDVMRLRQVVSNLLSNAIKFTAAGQIVLRAGLAGDDALVVEVADTGIGIPPDKLVEIFEPFRQVDGSVTRNYGGTGLGLAISRRLAHAMGGELSVESTLGAGSVFRIRLPLNAVSGRTITSASGGGVLLVDANPLTQSVLKAALAPHFGSLEVAGDLEEAAALLRTQAFQLLVADGAVVSQAGSVEGRLAELVARAGGARLVVLWAGPSEMQPKLLAAGADHVAQKPIRTVDLVASLKALCELRPPTPARPEPVSAL</sequence>
<proteinExistence type="predicted"/>
<dbReference type="CDD" id="cd00082">
    <property type="entry name" value="HisKA"/>
    <property type="match status" value="1"/>
</dbReference>
<dbReference type="InterPro" id="IPR011006">
    <property type="entry name" value="CheY-like_superfamily"/>
</dbReference>
<dbReference type="RefSeq" id="WP_111514398.1">
    <property type="nucleotide sequence ID" value="NZ_QFYR01000001.1"/>
</dbReference>
<evidence type="ECO:0000256" key="5">
    <source>
        <dbReference type="PROSITE-ProRule" id="PRU00169"/>
    </source>
</evidence>
<evidence type="ECO:0000256" key="7">
    <source>
        <dbReference type="SAM" id="Phobius"/>
    </source>
</evidence>
<dbReference type="SMART" id="SM00388">
    <property type="entry name" value="HisKA"/>
    <property type="match status" value="1"/>
</dbReference>
<dbReference type="Pfam" id="PF00512">
    <property type="entry name" value="HisKA"/>
    <property type="match status" value="1"/>
</dbReference>
<dbReference type="SUPFAM" id="SSF52172">
    <property type="entry name" value="CheY-like"/>
    <property type="match status" value="1"/>
</dbReference>
<dbReference type="SMART" id="SM01080">
    <property type="entry name" value="CHASE2"/>
    <property type="match status" value="1"/>
</dbReference>
<feature type="modified residue" description="4-aspartylphosphate" evidence="5">
    <location>
        <position position="697"/>
    </location>
</feature>
<evidence type="ECO:0000256" key="6">
    <source>
        <dbReference type="SAM" id="Coils"/>
    </source>
</evidence>
<dbReference type="InterPro" id="IPR036097">
    <property type="entry name" value="HisK_dim/P_sf"/>
</dbReference>
<dbReference type="InterPro" id="IPR001789">
    <property type="entry name" value="Sig_transdc_resp-reg_receiver"/>
</dbReference>
<feature type="domain" description="Histidine kinase" evidence="8">
    <location>
        <begin position="418"/>
        <end position="635"/>
    </location>
</feature>
<gene>
    <name evidence="10" type="ORF">DJ018_08580</name>
</gene>
<dbReference type="InterPro" id="IPR036890">
    <property type="entry name" value="HATPase_C_sf"/>
</dbReference>
<keyword evidence="3 5" id="KW-0597">Phosphoprotein</keyword>
<name>A0A328AYQ7_9CAUL</name>
<dbReference type="PANTHER" id="PTHR45339">
    <property type="entry name" value="HYBRID SIGNAL TRANSDUCTION HISTIDINE KINASE J"/>
    <property type="match status" value="1"/>
</dbReference>
<keyword evidence="11" id="KW-1185">Reference proteome</keyword>
<dbReference type="GO" id="GO:0000155">
    <property type="term" value="F:phosphorelay sensor kinase activity"/>
    <property type="evidence" value="ECO:0007669"/>
    <property type="project" value="InterPro"/>
</dbReference>
<dbReference type="EC" id="2.7.13.3" evidence="2"/>
<evidence type="ECO:0000259" key="9">
    <source>
        <dbReference type="PROSITE" id="PS50110"/>
    </source>
</evidence>
<dbReference type="InterPro" id="IPR005467">
    <property type="entry name" value="His_kinase_dom"/>
</dbReference>
<accession>A0A328AYQ7</accession>
<dbReference type="AlphaFoldDB" id="A0A328AYQ7"/>
<feature type="coiled-coil region" evidence="6">
    <location>
        <begin position="377"/>
        <end position="411"/>
    </location>
</feature>
<protein>
    <recommendedName>
        <fullName evidence="2">histidine kinase</fullName>
        <ecNumber evidence="2">2.7.13.3</ecNumber>
    </recommendedName>
</protein>
<feature type="transmembrane region" description="Helical" evidence="7">
    <location>
        <begin position="25"/>
        <end position="44"/>
    </location>
</feature>
<dbReference type="PROSITE" id="PS50110">
    <property type="entry name" value="RESPONSE_REGULATORY"/>
    <property type="match status" value="1"/>
</dbReference>
<evidence type="ECO:0000313" key="10">
    <source>
        <dbReference type="EMBL" id="RAK57948.1"/>
    </source>
</evidence>
<dbReference type="Proteomes" id="UP000249725">
    <property type="component" value="Unassembled WGS sequence"/>
</dbReference>
<dbReference type="SUPFAM" id="SSF47384">
    <property type="entry name" value="Homodimeric domain of signal transducing histidine kinase"/>
    <property type="match status" value="1"/>
</dbReference>
<organism evidence="10 11">
    <name type="scientific">Phenylobacterium deserti</name>
    <dbReference type="NCBI Taxonomy" id="1914756"/>
    <lineage>
        <taxon>Bacteria</taxon>
        <taxon>Pseudomonadati</taxon>
        <taxon>Pseudomonadota</taxon>
        <taxon>Alphaproteobacteria</taxon>
        <taxon>Caulobacterales</taxon>
        <taxon>Caulobacteraceae</taxon>
        <taxon>Phenylobacterium</taxon>
    </lineage>
</organism>
<dbReference type="FunFam" id="3.30.565.10:FF:000010">
    <property type="entry name" value="Sensor histidine kinase RcsC"/>
    <property type="match status" value="1"/>
</dbReference>
<dbReference type="SMART" id="SM00387">
    <property type="entry name" value="HATPase_c"/>
    <property type="match status" value="1"/>
</dbReference>
<feature type="transmembrane region" description="Helical" evidence="7">
    <location>
        <begin position="339"/>
        <end position="358"/>
    </location>
</feature>
<dbReference type="PROSITE" id="PS50109">
    <property type="entry name" value="HIS_KIN"/>
    <property type="match status" value="1"/>
</dbReference>
<evidence type="ECO:0000256" key="1">
    <source>
        <dbReference type="ARBA" id="ARBA00000085"/>
    </source>
</evidence>
<comment type="catalytic activity">
    <reaction evidence="1">
        <text>ATP + protein L-histidine = ADP + protein N-phospho-L-histidine.</text>
        <dbReference type="EC" id="2.7.13.3"/>
    </reaction>
</comment>
<keyword evidence="7" id="KW-0472">Membrane</keyword>
<reference evidence="11" key="1">
    <citation type="submission" date="2018-05" db="EMBL/GenBank/DDBJ databases">
        <authorList>
            <person name="Li X."/>
        </authorList>
    </citation>
    <scope>NUCLEOTIDE SEQUENCE [LARGE SCALE GENOMIC DNA]</scope>
    <source>
        <strain evidence="11">YIM 73061</strain>
    </source>
</reference>
<dbReference type="EMBL" id="QFYR01000001">
    <property type="protein sequence ID" value="RAK57948.1"/>
    <property type="molecule type" value="Genomic_DNA"/>
</dbReference>
<dbReference type="PANTHER" id="PTHR45339:SF1">
    <property type="entry name" value="HYBRID SIGNAL TRANSDUCTION HISTIDINE KINASE J"/>
    <property type="match status" value="1"/>
</dbReference>
<keyword evidence="4" id="KW-0902">Two-component regulatory system</keyword>
<dbReference type="PRINTS" id="PR00344">
    <property type="entry name" value="BCTRLSENSOR"/>
</dbReference>
<evidence type="ECO:0000256" key="3">
    <source>
        <dbReference type="ARBA" id="ARBA00022553"/>
    </source>
</evidence>
<keyword evidence="7" id="KW-1133">Transmembrane helix</keyword>
<dbReference type="InterPro" id="IPR003661">
    <property type="entry name" value="HisK_dim/P_dom"/>
</dbReference>